<proteinExistence type="predicted"/>
<gene>
    <name evidence="1" type="ORF">BDV28DRAFT_16768</name>
</gene>
<dbReference type="CDD" id="cd11693">
    <property type="entry name" value="HRI1_C_like"/>
    <property type="match status" value="1"/>
</dbReference>
<accession>A0A5N6ZE11</accession>
<evidence type="ECO:0008006" key="3">
    <source>
        <dbReference type="Google" id="ProtNLM"/>
    </source>
</evidence>
<dbReference type="Pfam" id="PF16815">
    <property type="entry name" value="HRI1"/>
    <property type="match status" value="1"/>
</dbReference>
<dbReference type="InterPro" id="IPR043047">
    <property type="entry name" value="Hri1_N_sf"/>
</dbReference>
<sequence>MAALNPPTESRLSKRISLRWLPEPAFETTDTIVMSVKGWYVDLRVDKESGDIDWAIAGQRVVDRDEPSRVRFTHEIDSRDSFDAVDCGDFRPLSIGVDVEFGSMPRPDLPGSPVTEYEEVWEALKFREGPEGPGMGVSWVVESKCDVQIGEGEEVEIMRTFAARVWGTYLVLRQRQVLARLPGSDAVVVKNGMRVSARREEWDSSAGWVVKYVLGPDGGSLFSAKDIEVKELGQMPGGTVVIRGEVYTVRSYEAIA</sequence>
<dbReference type="AlphaFoldDB" id="A0A5N6ZE11"/>
<keyword evidence="2" id="KW-1185">Reference proteome</keyword>
<dbReference type="Proteomes" id="UP000327118">
    <property type="component" value="Unassembled WGS sequence"/>
</dbReference>
<evidence type="ECO:0000313" key="1">
    <source>
        <dbReference type="EMBL" id="KAE8355901.1"/>
    </source>
</evidence>
<name>A0A5N6ZE11_9EURO</name>
<organism evidence="1 2">
    <name type="scientific">Aspergillus coremiiformis</name>
    <dbReference type="NCBI Taxonomy" id="138285"/>
    <lineage>
        <taxon>Eukaryota</taxon>
        <taxon>Fungi</taxon>
        <taxon>Dikarya</taxon>
        <taxon>Ascomycota</taxon>
        <taxon>Pezizomycotina</taxon>
        <taxon>Eurotiomycetes</taxon>
        <taxon>Eurotiomycetidae</taxon>
        <taxon>Eurotiales</taxon>
        <taxon>Aspergillaceae</taxon>
        <taxon>Aspergillus</taxon>
        <taxon>Aspergillus subgen. Circumdati</taxon>
    </lineage>
</organism>
<protein>
    <recommendedName>
        <fullName evidence="3">Protein HRI1</fullName>
    </recommendedName>
</protein>
<dbReference type="InterPro" id="IPR031818">
    <property type="entry name" value="Hri1"/>
</dbReference>
<dbReference type="EMBL" id="ML739045">
    <property type="protein sequence ID" value="KAE8355901.1"/>
    <property type="molecule type" value="Genomic_DNA"/>
</dbReference>
<dbReference type="Gene3D" id="2.40.128.320">
    <property type="entry name" value="Protein HRI1, N-terminal domain"/>
    <property type="match status" value="1"/>
</dbReference>
<reference evidence="2" key="1">
    <citation type="submission" date="2019-04" db="EMBL/GenBank/DDBJ databases">
        <title>Friends and foes A comparative genomics studyof 23 Aspergillus species from section Flavi.</title>
        <authorList>
            <consortium name="DOE Joint Genome Institute"/>
            <person name="Kjaerbolling I."/>
            <person name="Vesth T."/>
            <person name="Frisvad J.C."/>
            <person name="Nybo J.L."/>
            <person name="Theobald S."/>
            <person name="Kildgaard S."/>
            <person name="Isbrandt T."/>
            <person name="Kuo A."/>
            <person name="Sato A."/>
            <person name="Lyhne E.K."/>
            <person name="Kogle M.E."/>
            <person name="Wiebenga A."/>
            <person name="Kun R.S."/>
            <person name="Lubbers R.J."/>
            <person name="Makela M.R."/>
            <person name="Barry K."/>
            <person name="Chovatia M."/>
            <person name="Clum A."/>
            <person name="Daum C."/>
            <person name="Haridas S."/>
            <person name="He G."/>
            <person name="LaButti K."/>
            <person name="Lipzen A."/>
            <person name="Mondo S."/>
            <person name="Riley R."/>
            <person name="Salamov A."/>
            <person name="Simmons B.A."/>
            <person name="Magnuson J.K."/>
            <person name="Henrissat B."/>
            <person name="Mortensen U.H."/>
            <person name="Larsen T.O."/>
            <person name="Devries R.P."/>
            <person name="Grigoriev I.V."/>
            <person name="Machida M."/>
            <person name="Baker S.E."/>
            <person name="Andersen M.R."/>
        </authorList>
    </citation>
    <scope>NUCLEOTIDE SEQUENCE [LARGE SCALE GENOMIC DNA]</scope>
    <source>
        <strain evidence="2">CBS 553.77</strain>
    </source>
</reference>
<dbReference type="OrthoDB" id="4045395at2759"/>
<evidence type="ECO:0000313" key="2">
    <source>
        <dbReference type="Proteomes" id="UP000327118"/>
    </source>
</evidence>